<reference evidence="1 2" key="1">
    <citation type="journal article" date="2012" name="Int. J. Syst. Evol. Microbiol.">
        <title>Flammeovirga pacifica sp. nov., isolated from deep-sea sediment.</title>
        <authorList>
            <person name="Xu H."/>
            <person name="Fu Y."/>
            <person name="Yang N."/>
            <person name="Ding Z."/>
            <person name="Lai Q."/>
            <person name="Zeng R."/>
        </authorList>
    </citation>
    <scope>NUCLEOTIDE SEQUENCE [LARGE SCALE GENOMIC DNA]</scope>
    <source>
        <strain evidence="2">DSM 24597 / LMG 26175 / WPAGA1</strain>
    </source>
</reference>
<evidence type="ECO:0000313" key="2">
    <source>
        <dbReference type="Proteomes" id="UP000179797"/>
    </source>
</evidence>
<dbReference type="Proteomes" id="UP000179797">
    <property type="component" value="Unassembled WGS sequence"/>
</dbReference>
<dbReference type="RefSeq" id="WP_044223724.1">
    <property type="nucleotide sequence ID" value="NZ_JRYR02000001.1"/>
</dbReference>
<keyword evidence="2" id="KW-1185">Reference proteome</keyword>
<comment type="caution">
    <text evidence="1">The sequence shown here is derived from an EMBL/GenBank/DDBJ whole genome shotgun (WGS) entry which is preliminary data.</text>
</comment>
<gene>
    <name evidence="1" type="ORF">NH26_02105</name>
</gene>
<dbReference type="EMBL" id="JRYR02000001">
    <property type="protein sequence ID" value="OHX65230.1"/>
    <property type="molecule type" value="Genomic_DNA"/>
</dbReference>
<sequence>MKFEFSYFPILPILCLICFFNSKLIAQDSLGTSFKKGRVLLSLSSSTDAINFYDQSIKSPVKGVQTGYDIKTDAHFFVKDNFSVGGRLEMNKKSIDNLVATSQEYFKMSLVFRRYLTKMSNGGIYPEAMLTYGRNFVETSYLQPPAPVDQSFNGNVIGGGLGVGFTYLVKQHFGIDIGLNYNIYRLFGEIDDRVLLSKSNTEYTELHVSFRVGFVILLHDKKI</sequence>
<dbReference type="OrthoDB" id="978497at2"/>
<dbReference type="AlphaFoldDB" id="A0A1S1YW44"/>
<organism evidence="1 2">
    <name type="scientific">Flammeovirga pacifica</name>
    <dbReference type="NCBI Taxonomy" id="915059"/>
    <lineage>
        <taxon>Bacteria</taxon>
        <taxon>Pseudomonadati</taxon>
        <taxon>Bacteroidota</taxon>
        <taxon>Cytophagia</taxon>
        <taxon>Cytophagales</taxon>
        <taxon>Flammeovirgaceae</taxon>
        <taxon>Flammeovirga</taxon>
    </lineage>
</organism>
<name>A0A1S1YW44_FLAPC</name>
<evidence type="ECO:0000313" key="1">
    <source>
        <dbReference type="EMBL" id="OHX65230.1"/>
    </source>
</evidence>
<dbReference type="STRING" id="915059.NH26_02105"/>
<accession>A0A1S1YW44</accession>
<evidence type="ECO:0008006" key="3">
    <source>
        <dbReference type="Google" id="ProtNLM"/>
    </source>
</evidence>
<protein>
    <recommendedName>
        <fullName evidence="3">Outer membrane protein beta-barrel domain-containing protein</fullName>
    </recommendedName>
</protein>
<proteinExistence type="predicted"/>